<reference evidence="1" key="1">
    <citation type="submission" date="2018-05" db="EMBL/GenBank/DDBJ databases">
        <authorList>
            <person name="Lanie J.A."/>
            <person name="Ng W.-L."/>
            <person name="Kazmierczak K.M."/>
            <person name="Andrzejewski T.M."/>
            <person name="Davidsen T.M."/>
            <person name="Wayne K.J."/>
            <person name="Tettelin H."/>
            <person name="Glass J.I."/>
            <person name="Rusch D."/>
            <person name="Podicherti R."/>
            <person name="Tsui H.-C.T."/>
            <person name="Winkler M.E."/>
        </authorList>
    </citation>
    <scope>NUCLEOTIDE SEQUENCE</scope>
</reference>
<evidence type="ECO:0000313" key="1">
    <source>
        <dbReference type="EMBL" id="SVB57317.1"/>
    </source>
</evidence>
<protein>
    <submittedName>
        <fullName evidence="1">Uncharacterized protein</fullName>
    </submittedName>
</protein>
<dbReference type="AlphaFoldDB" id="A0A382F5H0"/>
<gene>
    <name evidence="1" type="ORF">METZ01_LOCUS210171</name>
</gene>
<accession>A0A382F5H0</accession>
<name>A0A382F5H0_9ZZZZ</name>
<dbReference type="EMBL" id="UINC01047710">
    <property type="protein sequence ID" value="SVB57317.1"/>
    <property type="molecule type" value="Genomic_DNA"/>
</dbReference>
<proteinExistence type="predicted"/>
<feature type="non-terminal residue" evidence="1">
    <location>
        <position position="1"/>
    </location>
</feature>
<sequence length="79" mass="9344">VEQRTHYLTTFCKGGIGMSDHSRMMERKYFHKLGKDAQDSIREVHDKNNIVLRIGCPRCHQWKLEDEICVYCSNEEEAK</sequence>
<organism evidence="1">
    <name type="scientific">marine metagenome</name>
    <dbReference type="NCBI Taxonomy" id="408172"/>
    <lineage>
        <taxon>unclassified sequences</taxon>
        <taxon>metagenomes</taxon>
        <taxon>ecological metagenomes</taxon>
    </lineage>
</organism>